<evidence type="ECO:0000313" key="3">
    <source>
        <dbReference type="Proteomes" id="UP000250275"/>
    </source>
</evidence>
<accession>A0A310SSN9</accession>
<organism evidence="2 3">
    <name type="scientific">Eufriesea mexicana</name>
    <dbReference type="NCBI Taxonomy" id="516756"/>
    <lineage>
        <taxon>Eukaryota</taxon>
        <taxon>Metazoa</taxon>
        <taxon>Ecdysozoa</taxon>
        <taxon>Arthropoda</taxon>
        <taxon>Hexapoda</taxon>
        <taxon>Insecta</taxon>
        <taxon>Pterygota</taxon>
        <taxon>Neoptera</taxon>
        <taxon>Endopterygota</taxon>
        <taxon>Hymenoptera</taxon>
        <taxon>Apocrita</taxon>
        <taxon>Aculeata</taxon>
        <taxon>Apoidea</taxon>
        <taxon>Anthophila</taxon>
        <taxon>Apidae</taxon>
        <taxon>Eufriesea</taxon>
    </lineage>
</organism>
<dbReference type="AlphaFoldDB" id="A0A310SSN9"/>
<feature type="signal peptide" evidence="1">
    <location>
        <begin position="1"/>
        <end position="20"/>
    </location>
</feature>
<evidence type="ECO:0000313" key="2">
    <source>
        <dbReference type="EMBL" id="OAD62837.1"/>
    </source>
</evidence>
<protein>
    <submittedName>
        <fullName evidence="2">Uncharacterized protein</fullName>
    </submittedName>
</protein>
<feature type="chain" id="PRO_5016306521" evidence="1">
    <location>
        <begin position="21"/>
        <end position="161"/>
    </location>
</feature>
<proteinExistence type="predicted"/>
<name>A0A310SSN9_9HYME</name>
<sequence length="161" mass="18080">MSKFMLFLCIVLLATTVIIAAPRACRQHGDPVSKKLFYYFSDFVVDTFSVKDEIMIAETVAEMHRDLAVLPGSGVSQVRAQMSSNADHKGSATEWTREGNEWNEHGLLSRMTVSKGRAQYRSKSPIESNRLIPEQNHGHVTRNQCKYATTSEQINRTSSAQ</sequence>
<gene>
    <name evidence="2" type="ORF">WN48_07087</name>
</gene>
<evidence type="ECO:0000256" key="1">
    <source>
        <dbReference type="SAM" id="SignalP"/>
    </source>
</evidence>
<reference evidence="2 3" key="1">
    <citation type="submission" date="2015-07" db="EMBL/GenBank/DDBJ databases">
        <title>The genome of Eufriesea mexicana.</title>
        <authorList>
            <person name="Pan H."/>
            <person name="Kapheim K."/>
        </authorList>
    </citation>
    <scope>NUCLEOTIDE SEQUENCE [LARGE SCALE GENOMIC DNA]</scope>
    <source>
        <strain evidence="2">0111107269</strain>
        <tissue evidence="2">Whole body</tissue>
    </source>
</reference>
<dbReference type="EMBL" id="KQ759796">
    <property type="protein sequence ID" value="OAD62837.1"/>
    <property type="molecule type" value="Genomic_DNA"/>
</dbReference>
<keyword evidence="1" id="KW-0732">Signal</keyword>
<keyword evidence="3" id="KW-1185">Reference proteome</keyword>
<dbReference type="Proteomes" id="UP000250275">
    <property type="component" value="Unassembled WGS sequence"/>
</dbReference>